<dbReference type="RefSeq" id="WP_054586376.1">
    <property type="nucleotide sequence ID" value="NZ_CP012700.1"/>
</dbReference>
<evidence type="ECO:0000313" key="2">
    <source>
        <dbReference type="EMBL" id="ALH78845.1"/>
    </source>
</evidence>
<dbReference type="Gene3D" id="3.40.30.10">
    <property type="entry name" value="Glutaredoxin"/>
    <property type="match status" value="1"/>
</dbReference>
<feature type="region of interest" description="Disordered" evidence="1">
    <location>
        <begin position="193"/>
        <end position="216"/>
    </location>
</feature>
<accession>A0A0N9UTR2</accession>
<evidence type="ECO:0000313" key="3">
    <source>
        <dbReference type="Proteomes" id="UP000058074"/>
    </source>
</evidence>
<dbReference type="Pfam" id="PF05988">
    <property type="entry name" value="DUF899"/>
    <property type="match status" value="1"/>
</dbReference>
<dbReference type="SUPFAM" id="SSF52833">
    <property type="entry name" value="Thioredoxin-like"/>
    <property type="match status" value="1"/>
</dbReference>
<evidence type="ECO:0000256" key="1">
    <source>
        <dbReference type="SAM" id="MobiDB-lite"/>
    </source>
</evidence>
<dbReference type="KEGG" id="smag:AN936_00165"/>
<dbReference type="EMBL" id="CP012700">
    <property type="protein sequence ID" value="ALH78845.1"/>
    <property type="molecule type" value="Genomic_DNA"/>
</dbReference>
<dbReference type="PATRIC" id="fig|33050.5.peg.33"/>
<evidence type="ECO:0008006" key="4">
    <source>
        <dbReference type="Google" id="ProtNLM"/>
    </source>
</evidence>
<protein>
    <recommendedName>
        <fullName evidence="4">DUF899 domain-containing protein</fullName>
    </recommendedName>
</protein>
<sequence>MTDNPKLVPAEELVRRSTRRPLPNESAEYRAARDALLVEEIELRRHLARVAAQRRALPPGGAVTHDYRFVGAEGEVGLAELFGGHDTLFVYGMMYGPERKQACPMCTATVANWDPEVPHLEQRIGFAVVARSPYPRLAAFAREQGWDHLKLYSDPSGDFWQDYIGETRDDDMAGYSVFTRRDGTIRHFWSVEGGPEIADPGQDPHGAPDPNSLWNLLDLTPEGRGTDWYPSLSYDD</sequence>
<dbReference type="InterPro" id="IPR010296">
    <property type="entry name" value="DUF899_thioredox"/>
</dbReference>
<proteinExistence type="predicted"/>
<dbReference type="Proteomes" id="UP000058074">
    <property type="component" value="Chromosome"/>
</dbReference>
<dbReference type="InterPro" id="IPR036249">
    <property type="entry name" value="Thioredoxin-like_sf"/>
</dbReference>
<dbReference type="OrthoDB" id="7335590at2"/>
<gene>
    <name evidence="2" type="ORF">AN936_00165</name>
</gene>
<name>A0A0N9UTR2_SPHMC</name>
<dbReference type="AlphaFoldDB" id="A0A0N9UTR2"/>
<organism evidence="2 3">
    <name type="scientific">Sphingopyxis macrogoltabida</name>
    <name type="common">Sphingomonas macrogoltabidus</name>
    <dbReference type="NCBI Taxonomy" id="33050"/>
    <lineage>
        <taxon>Bacteria</taxon>
        <taxon>Pseudomonadati</taxon>
        <taxon>Pseudomonadota</taxon>
        <taxon>Alphaproteobacteria</taxon>
        <taxon>Sphingomonadales</taxon>
        <taxon>Sphingomonadaceae</taxon>
        <taxon>Sphingopyxis</taxon>
    </lineage>
</organism>
<reference evidence="2 3" key="1">
    <citation type="journal article" date="2015" name="Genome Announc.">
        <title>Complete Genome Sequence of Polypropylene Glycol- and Polyethylene Glycol-Degrading Sphingopyxis macrogoltabida Strain EY-1.</title>
        <authorList>
            <person name="Ohtsubo Y."/>
            <person name="Nagata Y."/>
            <person name="Numata M."/>
            <person name="Tsuchikane K."/>
            <person name="Hosoyama A."/>
            <person name="Yamazoe A."/>
            <person name="Tsuda M."/>
            <person name="Fujita N."/>
            <person name="Kawai F."/>
        </authorList>
    </citation>
    <scope>NUCLEOTIDE SEQUENCE [LARGE SCALE GENOMIC DNA]</scope>
    <source>
        <strain evidence="2 3">EY-1</strain>
    </source>
</reference>